<evidence type="ECO:0000256" key="6">
    <source>
        <dbReference type="ARBA" id="ARBA00022989"/>
    </source>
</evidence>
<protein>
    <submittedName>
        <fullName evidence="9">Unannotated protein</fullName>
    </submittedName>
</protein>
<dbReference type="Pfam" id="PF01594">
    <property type="entry name" value="AI-2E_transport"/>
    <property type="match status" value="1"/>
</dbReference>
<keyword evidence="5 8" id="KW-0812">Transmembrane</keyword>
<evidence type="ECO:0000256" key="5">
    <source>
        <dbReference type="ARBA" id="ARBA00022692"/>
    </source>
</evidence>
<evidence type="ECO:0000313" key="9">
    <source>
        <dbReference type="EMBL" id="CAB4707335.1"/>
    </source>
</evidence>
<comment type="subcellular location">
    <subcellularLocation>
        <location evidence="1">Cell membrane</location>
        <topology evidence="1">Multi-pass membrane protein</topology>
    </subcellularLocation>
</comment>
<feature type="transmembrane region" description="Helical" evidence="8">
    <location>
        <begin position="178"/>
        <end position="201"/>
    </location>
</feature>
<dbReference type="PANTHER" id="PTHR21716:SF53">
    <property type="entry name" value="PERMEASE PERM-RELATED"/>
    <property type="match status" value="1"/>
</dbReference>
<keyword evidence="4" id="KW-1003">Cell membrane</keyword>
<evidence type="ECO:0000256" key="1">
    <source>
        <dbReference type="ARBA" id="ARBA00004651"/>
    </source>
</evidence>
<feature type="transmembrane region" description="Helical" evidence="8">
    <location>
        <begin position="267"/>
        <end position="288"/>
    </location>
</feature>
<proteinExistence type="inferred from homology"/>
<dbReference type="GO" id="GO:0005886">
    <property type="term" value="C:plasma membrane"/>
    <property type="evidence" value="ECO:0007669"/>
    <property type="project" value="UniProtKB-SubCell"/>
</dbReference>
<name>A0A6J6QDT7_9ZZZZ</name>
<dbReference type="GO" id="GO:0055085">
    <property type="term" value="P:transmembrane transport"/>
    <property type="evidence" value="ECO:0007669"/>
    <property type="project" value="TreeGrafter"/>
</dbReference>
<keyword evidence="7 8" id="KW-0472">Membrane</keyword>
<evidence type="ECO:0000256" key="4">
    <source>
        <dbReference type="ARBA" id="ARBA00022475"/>
    </source>
</evidence>
<feature type="transmembrane region" description="Helical" evidence="8">
    <location>
        <begin position="238"/>
        <end position="261"/>
    </location>
</feature>
<dbReference type="PANTHER" id="PTHR21716">
    <property type="entry name" value="TRANSMEMBRANE PROTEIN"/>
    <property type="match status" value="1"/>
</dbReference>
<reference evidence="9" key="1">
    <citation type="submission" date="2020-05" db="EMBL/GenBank/DDBJ databases">
        <authorList>
            <person name="Chiriac C."/>
            <person name="Salcher M."/>
            <person name="Ghai R."/>
            <person name="Kavagutti S V."/>
        </authorList>
    </citation>
    <scope>NUCLEOTIDE SEQUENCE</scope>
</reference>
<evidence type="ECO:0000256" key="2">
    <source>
        <dbReference type="ARBA" id="ARBA00009773"/>
    </source>
</evidence>
<feature type="transmembrane region" description="Helical" evidence="8">
    <location>
        <begin position="338"/>
        <end position="365"/>
    </location>
</feature>
<evidence type="ECO:0000256" key="7">
    <source>
        <dbReference type="ARBA" id="ARBA00023136"/>
    </source>
</evidence>
<evidence type="ECO:0000256" key="3">
    <source>
        <dbReference type="ARBA" id="ARBA00022448"/>
    </source>
</evidence>
<sequence length="398" mass="42887">MDAPAGEVDVSPGLPPRVRIPRWIQLVGLPLVALFVFGVAETAGHAVVLFIVAGLIALFLDPLVRAAERLGLRRGLAVAVVYLAFLAALVVIVGALATVVVGQTKMAASRFNSYFTVENGRTHKTDASRDVDRFQRWLNGHHLRGIQVATPGHKFVDSIRKRDVGKYTSKAVSFVEGAAISIGKALFSTVLVIVVSIYMLLDLRRFGAALDRRFPPHTGPPLLRRVEEALVSYLRGQILLSLIMGVSAGLGLYALGVTGLLPGGDTYALLFGGWVAITELLPYVGPWIGAIPPLIFAAVVHPIAVIWVAILFLFVHQLEGHVVVPNVMANALRLHPLLVIFGLLAGIDINGLAGVLMALPLLAVARATWEFFGERIEFERWRNGTVPVEVEVEAPPTG</sequence>
<dbReference type="InterPro" id="IPR002549">
    <property type="entry name" value="AI-2E-like"/>
</dbReference>
<comment type="similarity">
    <text evidence="2">Belongs to the autoinducer-2 exporter (AI-2E) (TC 2.A.86) family.</text>
</comment>
<feature type="transmembrane region" description="Helical" evidence="8">
    <location>
        <begin position="46"/>
        <end position="64"/>
    </location>
</feature>
<organism evidence="9">
    <name type="scientific">freshwater metagenome</name>
    <dbReference type="NCBI Taxonomy" id="449393"/>
    <lineage>
        <taxon>unclassified sequences</taxon>
        <taxon>metagenomes</taxon>
        <taxon>ecological metagenomes</taxon>
    </lineage>
</organism>
<keyword evidence="6 8" id="KW-1133">Transmembrane helix</keyword>
<feature type="transmembrane region" description="Helical" evidence="8">
    <location>
        <begin position="23"/>
        <end position="40"/>
    </location>
</feature>
<dbReference type="AlphaFoldDB" id="A0A6J6QDT7"/>
<accession>A0A6J6QDT7</accession>
<feature type="transmembrane region" description="Helical" evidence="8">
    <location>
        <begin position="295"/>
        <end position="318"/>
    </location>
</feature>
<dbReference type="EMBL" id="CAEZXP010000007">
    <property type="protein sequence ID" value="CAB4707335.1"/>
    <property type="molecule type" value="Genomic_DNA"/>
</dbReference>
<evidence type="ECO:0000256" key="8">
    <source>
        <dbReference type="SAM" id="Phobius"/>
    </source>
</evidence>
<keyword evidence="3" id="KW-0813">Transport</keyword>
<feature type="transmembrane region" description="Helical" evidence="8">
    <location>
        <begin position="76"/>
        <end position="101"/>
    </location>
</feature>
<gene>
    <name evidence="9" type="ORF">UFOPK2399_01758</name>
</gene>